<evidence type="ECO:0000313" key="1">
    <source>
        <dbReference type="EMBL" id="KRX35592.1"/>
    </source>
</evidence>
<organism evidence="1 2">
    <name type="scientific">Trichinella murrelli</name>
    <dbReference type="NCBI Taxonomy" id="144512"/>
    <lineage>
        <taxon>Eukaryota</taxon>
        <taxon>Metazoa</taxon>
        <taxon>Ecdysozoa</taxon>
        <taxon>Nematoda</taxon>
        <taxon>Enoplea</taxon>
        <taxon>Dorylaimia</taxon>
        <taxon>Trichinellida</taxon>
        <taxon>Trichinellidae</taxon>
        <taxon>Trichinella</taxon>
    </lineage>
</organism>
<proteinExistence type="predicted"/>
<sequence>MAMKNEISKYKKHYECRTMKISKIFNPRLIWKSESKNLELKELVREILQKLYVLSRTTRLDQLFHSSLFNSDSEYEANAVLHGDAVDSYFNAAEEPMNTES</sequence>
<protein>
    <submittedName>
        <fullName evidence="1">Uncharacterized protein</fullName>
    </submittedName>
</protein>
<dbReference type="Proteomes" id="UP000055048">
    <property type="component" value="Unassembled WGS sequence"/>
</dbReference>
<comment type="caution">
    <text evidence="1">The sequence shown here is derived from an EMBL/GenBank/DDBJ whole genome shotgun (WGS) entry which is preliminary data.</text>
</comment>
<accession>A0A0V0T9B8</accession>
<evidence type="ECO:0000313" key="2">
    <source>
        <dbReference type="Proteomes" id="UP000055048"/>
    </source>
</evidence>
<keyword evidence="2" id="KW-1185">Reference proteome</keyword>
<name>A0A0V0T9B8_9BILA</name>
<reference evidence="1 2" key="1">
    <citation type="submission" date="2015-01" db="EMBL/GenBank/DDBJ databases">
        <title>Evolution of Trichinella species and genotypes.</title>
        <authorList>
            <person name="Korhonen P.K."/>
            <person name="Edoardo P."/>
            <person name="Giuseppe L.R."/>
            <person name="Gasser R.B."/>
        </authorList>
    </citation>
    <scope>NUCLEOTIDE SEQUENCE [LARGE SCALE GENOMIC DNA]</scope>
    <source>
        <strain evidence="1">ISS417</strain>
    </source>
</reference>
<dbReference type="AlphaFoldDB" id="A0A0V0T9B8"/>
<dbReference type="EMBL" id="JYDJ01000426">
    <property type="protein sequence ID" value="KRX35592.1"/>
    <property type="molecule type" value="Genomic_DNA"/>
</dbReference>
<gene>
    <name evidence="1" type="ORF">T05_7503</name>
</gene>